<evidence type="ECO:0000256" key="5">
    <source>
        <dbReference type="RuleBase" id="RU003690"/>
    </source>
</evidence>
<dbReference type="Proteomes" id="UP000178574">
    <property type="component" value="Unassembled WGS sequence"/>
</dbReference>
<comment type="caution">
    <text evidence="6">The sequence shown here is derived from an EMBL/GenBank/DDBJ whole genome shotgun (WGS) entry which is preliminary data.</text>
</comment>
<reference evidence="6 7" key="1">
    <citation type="journal article" date="2016" name="Nat. Commun.">
        <title>Thousands of microbial genomes shed light on interconnected biogeochemical processes in an aquifer system.</title>
        <authorList>
            <person name="Anantharaman K."/>
            <person name="Brown C.T."/>
            <person name="Hug L.A."/>
            <person name="Sharon I."/>
            <person name="Castelle C.J."/>
            <person name="Probst A.J."/>
            <person name="Thomas B.C."/>
            <person name="Singh A."/>
            <person name="Wilkins M.J."/>
            <person name="Karaoz U."/>
            <person name="Brodie E.L."/>
            <person name="Williams K.H."/>
            <person name="Hubbard S.S."/>
            <person name="Banfield J.F."/>
        </authorList>
    </citation>
    <scope>NUCLEOTIDE SEQUENCE [LARGE SCALE GENOMIC DNA]</scope>
</reference>
<evidence type="ECO:0008006" key="8">
    <source>
        <dbReference type="Google" id="ProtNLM"/>
    </source>
</evidence>
<name>A0A1G2KDI8_9BACT</name>
<gene>
    <name evidence="6" type="ORF">A2847_01790</name>
</gene>
<evidence type="ECO:0000256" key="4">
    <source>
        <dbReference type="PROSITE-ProRule" id="PRU10055"/>
    </source>
</evidence>
<evidence type="ECO:0000256" key="2">
    <source>
        <dbReference type="ARBA" id="ARBA00022801"/>
    </source>
</evidence>
<dbReference type="PANTHER" id="PTHR10353:SF209">
    <property type="entry name" value="GALACTOLIPID GALACTOSYLTRANSFERASE SFR2, CHLOROPLASTIC"/>
    <property type="match status" value="1"/>
</dbReference>
<dbReference type="GO" id="GO:0005975">
    <property type="term" value="P:carbohydrate metabolic process"/>
    <property type="evidence" value="ECO:0007669"/>
    <property type="project" value="InterPro"/>
</dbReference>
<protein>
    <recommendedName>
        <fullName evidence="8">Beta-glucosidase</fullName>
    </recommendedName>
</protein>
<feature type="active site" description="Nucleophile" evidence="4">
    <location>
        <position position="317"/>
    </location>
</feature>
<comment type="similarity">
    <text evidence="1 5">Belongs to the glycosyl hydrolase 1 family.</text>
</comment>
<dbReference type="Gene3D" id="3.20.20.80">
    <property type="entry name" value="Glycosidases"/>
    <property type="match status" value="2"/>
</dbReference>
<dbReference type="InterPro" id="IPR017853">
    <property type="entry name" value="GH"/>
</dbReference>
<dbReference type="InterPro" id="IPR018120">
    <property type="entry name" value="Glyco_hydro_1_AS"/>
</dbReference>
<dbReference type="GO" id="GO:0008422">
    <property type="term" value="F:beta-glucosidase activity"/>
    <property type="evidence" value="ECO:0007669"/>
    <property type="project" value="TreeGrafter"/>
</dbReference>
<evidence type="ECO:0000313" key="6">
    <source>
        <dbReference type="EMBL" id="OGZ96591.1"/>
    </source>
</evidence>
<evidence type="ECO:0000313" key="7">
    <source>
        <dbReference type="Proteomes" id="UP000178574"/>
    </source>
</evidence>
<dbReference type="EMBL" id="MHQD01000009">
    <property type="protein sequence ID" value="OGZ96591.1"/>
    <property type="molecule type" value="Genomic_DNA"/>
</dbReference>
<evidence type="ECO:0000256" key="3">
    <source>
        <dbReference type="ARBA" id="ARBA00023295"/>
    </source>
</evidence>
<organism evidence="6 7">
    <name type="scientific">Candidatus Sungbacteria bacterium RIFCSPHIGHO2_01_FULL_50_25</name>
    <dbReference type="NCBI Taxonomy" id="1802265"/>
    <lineage>
        <taxon>Bacteria</taxon>
        <taxon>Candidatus Sungiibacteriota</taxon>
    </lineage>
</organism>
<keyword evidence="3" id="KW-0326">Glycosidase</keyword>
<dbReference type="Pfam" id="PF00232">
    <property type="entry name" value="Glyco_hydro_1"/>
    <property type="match status" value="2"/>
</dbReference>
<proteinExistence type="inferred from homology"/>
<accession>A0A1G2KDI8</accession>
<keyword evidence="2" id="KW-0378">Hydrolase</keyword>
<sequence length="402" mass="47061">MEPHIKGEWVWGVAESAHQVEGGTRNDWTLWERETAARSAARARGRIWPEYIRAGFPSPLDEANYISGDAADQRHRFREDIELASRLGINAFRMSIEWSRVEPEAGVFDETAIRHYREVFAVLRARRIKPFVTLWHWTHPAWFADAGGWKSPSAIDDFCRYAKRMAHEFKDDVSDWILLNEPGLWAADAHLFGRIPPGEKSIRSLVRAYFTLMNAHRRAYAIVKERNPQNRVGIAESMEYMAHGIVRPLFDYLRNFYFIRSVLDSLDFIGINYYKRVSLWRKNSDRCSDTGWEIYPEGLGYFLRKSAQFGKPLYVTENGIADARDAKRPEFIRRHAEEAISARASGVPVKGYFYWSLIDNFEWADGFWPRFGLYEIDYRTQERRERPSALVYKEIIARNQNE</sequence>
<dbReference type="PROSITE" id="PS00572">
    <property type="entry name" value="GLYCOSYL_HYDROL_F1_1"/>
    <property type="match status" value="1"/>
</dbReference>
<evidence type="ECO:0000256" key="1">
    <source>
        <dbReference type="ARBA" id="ARBA00010838"/>
    </source>
</evidence>
<dbReference type="SUPFAM" id="SSF51445">
    <property type="entry name" value="(Trans)glycosidases"/>
    <property type="match status" value="1"/>
</dbReference>
<dbReference type="PANTHER" id="PTHR10353">
    <property type="entry name" value="GLYCOSYL HYDROLASE"/>
    <property type="match status" value="1"/>
</dbReference>
<dbReference type="PRINTS" id="PR00131">
    <property type="entry name" value="GLHYDRLASE1"/>
</dbReference>
<dbReference type="InterPro" id="IPR001360">
    <property type="entry name" value="Glyco_hydro_1"/>
</dbReference>
<dbReference type="AlphaFoldDB" id="A0A1G2KDI8"/>